<accession>A0A1G8V335</accession>
<sequence length="239" mass="27820">MKRNFSHFIASVIAVPTGLVVWLLSSNVLDIHMFLDVVAGIGGFGVSYLPAQRISHNKHLEKLKLTNSEYKYIKEQLAQAKEHTNRLRSSYMNIRSLKDAKMVFDINRIVKTIISSVEDDPRQFYSVQQFFHSNLETAVNTIEKYLYLYKMPGKSKNERIQLHETRLSMLELKRTLQSNLSHMNQSSYQDLNVERDLIKMNATRAKKRQAVLDNKLGKQKINLKRNEKSKVKEKVHRGE</sequence>
<dbReference type="OrthoDB" id="2081028at2"/>
<evidence type="ECO:0000313" key="2">
    <source>
        <dbReference type="EMBL" id="SDJ60488.1"/>
    </source>
</evidence>
<keyword evidence="1" id="KW-0472">Membrane</keyword>
<evidence type="ECO:0000313" key="3">
    <source>
        <dbReference type="Proteomes" id="UP000242700"/>
    </source>
</evidence>
<feature type="transmembrane region" description="Helical" evidence="1">
    <location>
        <begin position="31"/>
        <end position="51"/>
    </location>
</feature>
<keyword evidence="1" id="KW-1133">Transmembrane helix</keyword>
<dbReference type="RefSeq" id="WP_092594767.1">
    <property type="nucleotide sequence ID" value="NZ_FNFI01000001.1"/>
</dbReference>
<evidence type="ECO:0000256" key="1">
    <source>
        <dbReference type="SAM" id="Phobius"/>
    </source>
</evidence>
<dbReference type="Pfam" id="PF10112">
    <property type="entry name" value="Halogen_Hydrol"/>
    <property type="match status" value="1"/>
</dbReference>
<dbReference type="STRING" id="586411.SAMN05216187_101199"/>
<protein>
    <submittedName>
        <fullName evidence="2">5-bromo-4-chloroindolyl phosphate hydrolysis protein</fullName>
    </submittedName>
</protein>
<name>A0A1G8V335_9STAP</name>
<feature type="transmembrane region" description="Helical" evidence="1">
    <location>
        <begin position="7"/>
        <end position="25"/>
    </location>
</feature>
<proteinExistence type="predicted"/>
<reference evidence="3" key="1">
    <citation type="submission" date="2016-10" db="EMBL/GenBank/DDBJ databases">
        <authorList>
            <person name="Varghese N."/>
            <person name="Submissions S."/>
        </authorList>
    </citation>
    <scope>NUCLEOTIDE SEQUENCE [LARGE SCALE GENOMIC DNA]</scope>
    <source>
        <strain evidence="3">CGMCC 1.8911</strain>
    </source>
</reference>
<dbReference type="EMBL" id="FNFI01000001">
    <property type="protein sequence ID" value="SDJ60488.1"/>
    <property type="molecule type" value="Genomic_DNA"/>
</dbReference>
<keyword evidence="1" id="KW-0812">Transmembrane</keyword>
<organism evidence="2 3">
    <name type="scientific">Jeotgalicoccus aerolatus</name>
    <dbReference type="NCBI Taxonomy" id="709510"/>
    <lineage>
        <taxon>Bacteria</taxon>
        <taxon>Bacillati</taxon>
        <taxon>Bacillota</taxon>
        <taxon>Bacilli</taxon>
        <taxon>Bacillales</taxon>
        <taxon>Staphylococcaceae</taxon>
        <taxon>Jeotgalicoccus</taxon>
    </lineage>
</organism>
<dbReference type="Proteomes" id="UP000242700">
    <property type="component" value="Unassembled WGS sequence"/>
</dbReference>
<dbReference type="AlphaFoldDB" id="A0A1G8V335"/>
<dbReference type="InterPro" id="IPR018770">
    <property type="entry name" value="ChloroindolylP_hydrolase"/>
</dbReference>
<gene>
    <name evidence="2" type="ORF">SAMN05216187_101199</name>
</gene>